<protein>
    <submittedName>
        <fullName evidence="2">Uncharacterized protein</fullName>
    </submittedName>
</protein>
<proteinExistence type="predicted"/>
<evidence type="ECO:0000313" key="5">
    <source>
        <dbReference type="Proteomes" id="UP000325313"/>
    </source>
</evidence>
<feature type="region of interest" description="Disordered" evidence="1">
    <location>
        <begin position="1"/>
        <end position="33"/>
    </location>
</feature>
<sequence>MHRLSQESAGVRMPAHVSDSPSPKIETRVNDPGLPSLNSLVLDRIADCKRRDRLA</sequence>
<evidence type="ECO:0000313" key="4">
    <source>
        <dbReference type="Proteomes" id="UP000324748"/>
    </source>
</evidence>
<evidence type="ECO:0000313" key="2">
    <source>
        <dbReference type="EMBL" id="KAA1082543.1"/>
    </source>
</evidence>
<comment type="caution">
    <text evidence="2">The sequence shown here is derived from an EMBL/GenBank/DDBJ whole genome shotgun (WGS) entry which is preliminary data.</text>
</comment>
<dbReference type="Proteomes" id="UP000324748">
    <property type="component" value="Unassembled WGS sequence"/>
</dbReference>
<accession>A0A5B0N1U9</accession>
<gene>
    <name evidence="2" type="ORF">PGT21_006434</name>
    <name evidence="3" type="ORF">PGTUg99_024580</name>
</gene>
<evidence type="ECO:0000256" key="1">
    <source>
        <dbReference type="SAM" id="MobiDB-lite"/>
    </source>
</evidence>
<reference evidence="4 5" key="1">
    <citation type="submission" date="2019-05" db="EMBL/GenBank/DDBJ databases">
        <title>Emergence of the Ug99 lineage of the wheat stem rust pathogen through somatic hybridization.</title>
        <authorList>
            <person name="Li F."/>
            <person name="Upadhyaya N.M."/>
            <person name="Sperschneider J."/>
            <person name="Matny O."/>
            <person name="Nguyen-Phuc H."/>
            <person name="Mago R."/>
            <person name="Raley C."/>
            <person name="Miller M.E."/>
            <person name="Silverstein K.A.T."/>
            <person name="Henningsen E."/>
            <person name="Hirsch C.D."/>
            <person name="Visser B."/>
            <person name="Pretorius Z.A."/>
            <person name="Steffenson B.J."/>
            <person name="Schwessinger B."/>
            <person name="Dodds P.N."/>
            <person name="Figueroa M."/>
        </authorList>
    </citation>
    <scope>NUCLEOTIDE SEQUENCE [LARGE SCALE GENOMIC DNA]</scope>
    <source>
        <strain evidence="2">21-0</strain>
        <strain evidence="3 5">Ug99</strain>
    </source>
</reference>
<keyword evidence="4" id="KW-1185">Reference proteome</keyword>
<organism evidence="2 4">
    <name type="scientific">Puccinia graminis f. sp. tritici</name>
    <dbReference type="NCBI Taxonomy" id="56615"/>
    <lineage>
        <taxon>Eukaryota</taxon>
        <taxon>Fungi</taxon>
        <taxon>Dikarya</taxon>
        <taxon>Basidiomycota</taxon>
        <taxon>Pucciniomycotina</taxon>
        <taxon>Pucciniomycetes</taxon>
        <taxon>Pucciniales</taxon>
        <taxon>Pucciniaceae</taxon>
        <taxon>Puccinia</taxon>
    </lineage>
</organism>
<dbReference type="Proteomes" id="UP000325313">
    <property type="component" value="Unassembled WGS sequence"/>
</dbReference>
<dbReference type="EMBL" id="VDEP01000071">
    <property type="protein sequence ID" value="KAA1133564.1"/>
    <property type="molecule type" value="Genomic_DNA"/>
</dbReference>
<dbReference type="OrthoDB" id="10292907at2759"/>
<dbReference type="EMBL" id="VSWC01000119">
    <property type="protein sequence ID" value="KAA1082543.1"/>
    <property type="molecule type" value="Genomic_DNA"/>
</dbReference>
<name>A0A5B0N1U9_PUCGR</name>
<dbReference type="AlphaFoldDB" id="A0A5B0N1U9"/>
<evidence type="ECO:0000313" key="3">
    <source>
        <dbReference type="EMBL" id="KAA1133564.1"/>
    </source>
</evidence>